<reference evidence="3 4" key="1">
    <citation type="journal article" date="2018" name="Nat. Ecol. Evol.">
        <title>Shark genomes provide insights into elasmobranch evolution and the origin of vertebrates.</title>
        <authorList>
            <person name="Hara Y"/>
            <person name="Yamaguchi K"/>
            <person name="Onimaru K"/>
            <person name="Kadota M"/>
            <person name="Koyanagi M"/>
            <person name="Keeley SD"/>
            <person name="Tatsumi K"/>
            <person name="Tanaka K"/>
            <person name="Motone F"/>
            <person name="Kageyama Y"/>
            <person name="Nozu R"/>
            <person name="Adachi N"/>
            <person name="Nishimura O"/>
            <person name="Nakagawa R"/>
            <person name="Tanegashima C"/>
            <person name="Kiyatake I"/>
            <person name="Matsumoto R"/>
            <person name="Murakumo K"/>
            <person name="Nishida K"/>
            <person name="Terakita A"/>
            <person name="Kuratani S"/>
            <person name="Sato K"/>
            <person name="Hyodo S Kuraku.S."/>
        </authorList>
    </citation>
    <scope>NUCLEOTIDE SEQUENCE [LARGE SCALE GENOMIC DNA]</scope>
</reference>
<dbReference type="STRING" id="75743.A0A401NQJ6"/>
<comment type="caution">
    <text evidence="3">The sequence shown here is derived from an EMBL/GenBank/DDBJ whole genome shotgun (WGS) entry which is preliminary data.</text>
</comment>
<dbReference type="InterPro" id="IPR051149">
    <property type="entry name" value="Spindly/BICDR_Dynein_Adapter"/>
</dbReference>
<feature type="coiled-coil region" evidence="2">
    <location>
        <begin position="48"/>
        <end position="153"/>
    </location>
</feature>
<evidence type="ECO:0000256" key="2">
    <source>
        <dbReference type="SAM" id="Coils"/>
    </source>
</evidence>
<dbReference type="AlphaFoldDB" id="A0A401NQJ6"/>
<sequence>MKTPPEEDLFPFSRRDHVGDVSALLEPAELLSLLRQREEEVQVAAELGKTLLANNQHLKRENERLQKEFSQKLEELEQEKYASRLKHEGRMSEWEAQVAELESDMQCLQLELQKKQQDLWEVEKVKLGMECELSEQNQRLVEQLNKAAKVEQTLNHEIHTLRDRFMGKEFLWNENATRVESLHTEIALLSEQKHSLEQQAATVQKENLALKSCIDAMQENFSQLQQKNTEQLQQLTLSQENVNKVQALIRQLRSRVQEMSEQLMMQESTNHNDSLHSEIEHSLKIQSETWEAEKDQVKDEIVNIHQQLLSLTGGKQSDSLMAHQMYSVQEALSHLKNLVHSLVHGPMTQVHKVLLEGGQKDLQELKRDESQFQPEQAMSEEKQQMIEELQRQLHLQSIDLANHRKENDGLRSSLENDSGDWNLQQAIRERDTALMKKNAVEVELLKCQMDMKSLNSQLLETIQQKVYLTQELEAWQDDMQFVISRQLKTQQKTEQAWNASSQNHGYTDSNRRHSFLHRTRSPIPEGKGFLSLFKRFLSEVIDREKTRRQRCRLQFAELL</sequence>
<name>A0A401NQJ6_SCYTO</name>
<dbReference type="Proteomes" id="UP000288216">
    <property type="component" value="Unassembled WGS sequence"/>
</dbReference>
<dbReference type="OrthoDB" id="9451547at2759"/>
<dbReference type="PANTHER" id="PTHR32123:SF13">
    <property type="entry name" value="BICAUDAL D-RELATED PROTEIN HOMOLOG"/>
    <property type="match status" value="1"/>
</dbReference>
<feature type="coiled-coil region" evidence="2">
    <location>
        <begin position="179"/>
        <end position="307"/>
    </location>
</feature>
<keyword evidence="4" id="KW-1185">Reference proteome</keyword>
<dbReference type="GO" id="GO:0047496">
    <property type="term" value="P:vesicle transport along microtubule"/>
    <property type="evidence" value="ECO:0007669"/>
    <property type="project" value="TreeGrafter"/>
</dbReference>
<keyword evidence="1 2" id="KW-0175">Coiled coil</keyword>
<dbReference type="OMA" id="LDDWSFK"/>
<dbReference type="GO" id="GO:0055107">
    <property type="term" value="P:Golgi to secretory granule transport"/>
    <property type="evidence" value="ECO:0007669"/>
    <property type="project" value="TreeGrafter"/>
</dbReference>
<dbReference type="PANTHER" id="PTHR32123">
    <property type="entry name" value="BICD FAMILY-LIKE CARGO ADAPTER"/>
    <property type="match status" value="1"/>
</dbReference>
<dbReference type="EMBL" id="BFAA01005304">
    <property type="protein sequence ID" value="GCB63135.1"/>
    <property type="molecule type" value="Genomic_DNA"/>
</dbReference>
<protein>
    <recommendedName>
        <fullName evidence="5">HAP1 N-terminal domain-containing protein</fullName>
    </recommendedName>
</protein>
<evidence type="ECO:0000256" key="1">
    <source>
        <dbReference type="ARBA" id="ARBA00023054"/>
    </source>
</evidence>
<evidence type="ECO:0000313" key="4">
    <source>
        <dbReference type="Proteomes" id="UP000288216"/>
    </source>
</evidence>
<evidence type="ECO:0000313" key="3">
    <source>
        <dbReference type="EMBL" id="GCB63135.1"/>
    </source>
</evidence>
<organism evidence="3 4">
    <name type="scientific">Scyliorhinus torazame</name>
    <name type="common">Cloudy catshark</name>
    <name type="synonym">Catulus torazame</name>
    <dbReference type="NCBI Taxonomy" id="75743"/>
    <lineage>
        <taxon>Eukaryota</taxon>
        <taxon>Metazoa</taxon>
        <taxon>Chordata</taxon>
        <taxon>Craniata</taxon>
        <taxon>Vertebrata</taxon>
        <taxon>Chondrichthyes</taxon>
        <taxon>Elasmobranchii</taxon>
        <taxon>Galeomorphii</taxon>
        <taxon>Galeoidea</taxon>
        <taxon>Carcharhiniformes</taxon>
        <taxon>Scyliorhinidae</taxon>
        <taxon>Scyliorhinus</taxon>
    </lineage>
</organism>
<gene>
    <name evidence="3" type="ORF">scyTo_0011572</name>
</gene>
<proteinExistence type="predicted"/>
<evidence type="ECO:0008006" key="5">
    <source>
        <dbReference type="Google" id="ProtNLM"/>
    </source>
</evidence>
<accession>A0A401NQJ6</accession>